<dbReference type="InterPro" id="IPR037066">
    <property type="entry name" value="Plug_dom_sf"/>
</dbReference>
<dbReference type="Pfam" id="PF07660">
    <property type="entry name" value="STN"/>
    <property type="match status" value="1"/>
</dbReference>
<evidence type="ECO:0000256" key="4">
    <source>
        <dbReference type="ARBA" id="ARBA00022452"/>
    </source>
</evidence>
<keyword evidence="4 14" id="KW-1134">Transmembrane beta strand</keyword>
<dbReference type="FunFam" id="2.40.170.20:FF:000005">
    <property type="entry name" value="TonB-dependent siderophore receptor"/>
    <property type="match status" value="1"/>
</dbReference>
<dbReference type="NCBIfam" id="TIGR01783">
    <property type="entry name" value="TonB-siderophor"/>
    <property type="match status" value="1"/>
</dbReference>
<organism evidence="17 18">
    <name type="scientific">Hansschlegelia quercus</name>
    <dbReference type="NCBI Taxonomy" id="2528245"/>
    <lineage>
        <taxon>Bacteria</taxon>
        <taxon>Pseudomonadati</taxon>
        <taxon>Pseudomonadota</taxon>
        <taxon>Alphaproteobacteria</taxon>
        <taxon>Hyphomicrobiales</taxon>
        <taxon>Methylopilaceae</taxon>
        <taxon>Hansschlegelia</taxon>
    </lineage>
</organism>
<proteinExistence type="inferred from homology"/>
<keyword evidence="18" id="KW-1185">Reference proteome</keyword>
<evidence type="ECO:0000256" key="7">
    <source>
        <dbReference type="ARBA" id="ARBA00022729"/>
    </source>
</evidence>
<keyword evidence="13 14" id="KW-0998">Cell outer membrane</keyword>
<dbReference type="Gene3D" id="3.55.50.30">
    <property type="match status" value="1"/>
</dbReference>
<dbReference type="Pfam" id="PF07715">
    <property type="entry name" value="Plug"/>
    <property type="match status" value="1"/>
</dbReference>
<evidence type="ECO:0000313" key="17">
    <source>
        <dbReference type="EMBL" id="TBN53520.1"/>
    </source>
</evidence>
<evidence type="ECO:0000256" key="9">
    <source>
        <dbReference type="ARBA" id="ARBA00023065"/>
    </source>
</evidence>
<dbReference type="InterPro" id="IPR010105">
    <property type="entry name" value="TonB_sidphr_rcpt"/>
</dbReference>
<keyword evidence="12 17" id="KW-0675">Receptor</keyword>
<evidence type="ECO:0000256" key="1">
    <source>
        <dbReference type="ARBA" id="ARBA00004571"/>
    </source>
</evidence>
<dbReference type="SMART" id="SM00965">
    <property type="entry name" value="STN"/>
    <property type="match status" value="1"/>
</dbReference>
<keyword evidence="7" id="KW-0732">Signal</keyword>
<dbReference type="GO" id="GO:0015891">
    <property type="term" value="P:siderophore transport"/>
    <property type="evidence" value="ECO:0007669"/>
    <property type="project" value="InterPro"/>
</dbReference>
<dbReference type="GO" id="GO:0009279">
    <property type="term" value="C:cell outer membrane"/>
    <property type="evidence" value="ECO:0007669"/>
    <property type="project" value="UniProtKB-SubCell"/>
</dbReference>
<keyword evidence="5" id="KW-0410">Iron transport</keyword>
<dbReference type="Pfam" id="PF00593">
    <property type="entry name" value="TonB_dep_Rec_b-barrel"/>
    <property type="match status" value="1"/>
</dbReference>
<dbReference type="InterPro" id="IPR000531">
    <property type="entry name" value="Beta-barrel_TonB"/>
</dbReference>
<evidence type="ECO:0000256" key="6">
    <source>
        <dbReference type="ARBA" id="ARBA00022692"/>
    </source>
</evidence>
<protein>
    <submittedName>
        <fullName evidence="17">TonB-dependent siderophore receptor</fullName>
    </submittedName>
</protein>
<dbReference type="AlphaFoldDB" id="A0A4Q9GNT7"/>
<evidence type="ECO:0000256" key="15">
    <source>
        <dbReference type="RuleBase" id="RU003357"/>
    </source>
</evidence>
<reference evidence="17 18" key="1">
    <citation type="submission" date="2019-02" db="EMBL/GenBank/DDBJ databases">
        <title>Hansschlegelia quercus sp. nov., a novel methylotrophic bacterium from buds of oak (Quercus robur L.).</title>
        <authorList>
            <person name="Agafonova N.V."/>
            <person name="Kaparullina E.N."/>
            <person name="Grouzdev D.S."/>
            <person name="Doronina N.V."/>
        </authorList>
    </citation>
    <scope>NUCLEOTIDE SEQUENCE [LARGE SCALE GENOMIC DNA]</scope>
    <source>
        <strain evidence="17 18">Dub</strain>
    </source>
</reference>
<evidence type="ECO:0000256" key="13">
    <source>
        <dbReference type="ARBA" id="ARBA00023237"/>
    </source>
</evidence>
<evidence type="ECO:0000256" key="11">
    <source>
        <dbReference type="ARBA" id="ARBA00023136"/>
    </source>
</evidence>
<keyword evidence="6 14" id="KW-0812">Transmembrane</keyword>
<dbReference type="InterPro" id="IPR039426">
    <property type="entry name" value="TonB-dep_rcpt-like"/>
</dbReference>
<keyword evidence="8" id="KW-0408">Iron</keyword>
<dbReference type="CDD" id="cd01347">
    <property type="entry name" value="ligand_gated_channel"/>
    <property type="match status" value="1"/>
</dbReference>
<dbReference type="SUPFAM" id="SSF56935">
    <property type="entry name" value="Porins"/>
    <property type="match status" value="1"/>
</dbReference>
<dbReference type="InterPro" id="IPR011662">
    <property type="entry name" value="Secretin/TonB_short_N"/>
</dbReference>
<comment type="subcellular location">
    <subcellularLocation>
        <location evidence="1 14">Cell outer membrane</location>
        <topology evidence="1 14">Multi-pass membrane protein</topology>
    </subcellularLocation>
</comment>
<dbReference type="PANTHER" id="PTHR32552">
    <property type="entry name" value="FERRICHROME IRON RECEPTOR-RELATED"/>
    <property type="match status" value="1"/>
</dbReference>
<sequence>MGIGGCGASRGQGARRRIGAMWLASAAVFAAEPALADVSRIIAAANAAEQQNPVLFAIPPQSLSSAIVAFSRVADLDVVFDGPIADGATTRGVSGSLRPAQALQRLLEGTGLRATLTDHRTITLLRTQAGGPTDAVELREINVEGRTTGESAFGPVDGFVATRSATGSKTDAPLVEIPQTINVVTADQIKAQGAQTVGEALRYTPGVRAEGYGAASPFDVFTMVRGFRADLYLDGLKLPKGNIDGTSSSVIDPWGLERLEVLKGPASGLYGASNPGGVINMVSKRPTDAPVRELQIKGGSFDRIQGAFDFGGPVDEEGKFLYRITGLARDAGSQIDHAEEDRVFIAPAVTWRPTDDTSLTLLGSYQRDRGVWPFFNYLPAEGSLYRANGRRISTDTYLGEPDFDRLKRDQSSIGYEFDHRFSETFSFKQNLRFSRSDFQTLGAVTGRASPNPDGTIDRLGIFVDADTDVFAVDNQLRAEFASGPLWHDAVMGVDYRREKTGYLFTFGAAPSIDPYDPVYGSGPISPRDFTVTDYQATLNQVGVYAQDRIRLGQWIATLGGRYDRADSDLDGAATAFGPASRLKRKDDAFTGRAGLTYLFENGIAPYVSYASSFQPETGVDTVAATPFKPSQGEQFEAGVKYQPPGMNALFTVAAFDLEQKNRVTTDQLFVQRQIGEVHIKGVEVEAKAEIAKDFNVIAAYSYLDHEITRSADPLEVGRKLFSTPNHQAALWGDYAFTSGALAGFGLGAGARYIGSTTDASNTLKTPAVTLFDGQVKLDLARFSPQLVGATLKVNATNIFDKKYVSQCDGSAMCTFGVRRTIIATLNYRW</sequence>
<keyword evidence="3 14" id="KW-0813">Transport</keyword>
<comment type="similarity">
    <text evidence="2 14 15">Belongs to the TonB-dependent receptor family.</text>
</comment>
<dbReference type="GO" id="GO:0015344">
    <property type="term" value="F:siderophore uptake transmembrane transporter activity"/>
    <property type="evidence" value="ECO:0007669"/>
    <property type="project" value="TreeGrafter"/>
</dbReference>
<dbReference type="InterPro" id="IPR012910">
    <property type="entry name" value="Plug_dom"/>
</dbReference>
<feature type="domain" description="Secretin/TonB short N-terminal" evidence="16">
    <location>
        <begin position="76"/>
        <end position="127"/>
    </location>
</feature>
<dbReference type="Gene3D" id="2.40.170.20">
    <property type="entry name" value="TonB-dependent receptor, beta-barrel domain"/>
    <property type="match status" value="1"/>
</dbReference>
<evidence type="ECO:0000256" key="12">
    <source>
        <dbReference type="ARBA" id="ARBA00023170"/>
    </source>
</evidence>
<dbReference type="OrthoDB" id="9760333at2"/>
<dbReference type="Proteomes" id="UP000291613">
    <property type="component" value="Unassembled WGS sequence"/>
</dbReference>
<evidence type="ECO:0000256" key="8">
    <source>
        <dbReference type="ARBA" id="ARBA00023004"/>
    </source>
</evidence>
<dbReference type="PROSITE" id="PS52016">
    <property type="entry name" value="TONB_DEPENDENT_REC_3"/>
    <property type="match status" value="1"/>
</dbReference>
<evidence type="ECO:0000256" key="3">
    <source>
        <dbReference type="ARBA" id="ARBA00022448"/>
    </source>
</evidence>
<evidence type="ECO:0000256" key="14">
    <source>
        <dbReference type="PROSITE-ProRule" id="PRU01360"/>
    </source>
</evidence>
<keyword evidence="10 15" id="KW-0798">TonB box</keyword>
<evidence type="ECO:0000256" key="5">
    <source>
        <dbReference type="ARBA" id="ARBA00022496"/>
    </source>
</evidence>
<dbReference type="PANTHER" id="PTHR32552:SF68">
    <property type="entry name" value="FERRICHROME OUTER MEMBRANE TRANSPORTER_PHAGE RECEPTOR"/>
    <property type="match status" value="1"/>
</dbReference>
<dbReference type="GO" id="GO:0038023">
    <property type="term" value="F:signaling receptor activity"/>
    <property type="evidence" value="ECO:0007669"/>
    <property type="project" value="InterPro"/>
</dbReference>
<name>A0A4Q9GNT7_9HYPH</name>
<accession>A0A4Q9GNT7</accession>
<evidence type="ECO:0000259" key="16">
    <source>
        <dbReference type="SMART" id="SM00965"/>
    </source>
</evidence>
<comment type="caution">
    <text evidence="17">The sequence shown here is derived from an EMBL/GenBank/DDBJ whole genome shotgun (WGS) entry which is preliminary data.</text>
</comment>
<dbReference type="InterPro" id="IPR036942">
    <property type="entry name" value="Beta-barrel_TonB_sf"/>
</dbReference>
<keyword evidence="11 14" id="KW-0472">Membrane</keyword>
<dbReference type="FunFam" id="2.170.130.10:FF:000001">
    <property type="entry name" value="Catecholate siderophore TonB-dependent receptor"/>
    <property type="match status" value="1"/>
</dbReference>
<dbReference type="Gene3D" id="2.170.130.10">
    <property type="entry name" value="TonB-dependent receptor, plug domain"/>
    <property type="match status" value="1"/>
</dbReference>
<evidence type="ECO:0000256" key="2">
    <source>
        <dbReference type="ARBA" id="ARBA00009810"/>
    </source>
</evidence>
<dbReference type="EMBL" id="SIUB01000004">
    <property type="protein sequence ID" value="TBN53520.1"/>
    <property type="molecule type" value="Genomic_DNA"/>
</dbReference>
<evidence type="ECO:0000313" key="18">
    <source>
        <dbReference type="Proteomes" id="UP000291613"/>
    </source>
</evidence>
<gene>
    <name evidence="17" type="ORF">EYR15_10965</name>
</gene>
<evidence type="ECO:0000256" key="10">
    <source>
        <dbReference type="ARBA" id="ARBA00023077"/>
    </source>
</evidence>
<keyword evidence="9" id="KW-0406">Ion transport</keyword>